<protein>
    <submittedName>
        <fullName evidence="5">ArsR family transcriptional regulator</fullName>
    </submittedName>
</protein>
<keyword evidence="6" id="KW-1185">Reference proteome</keyword>
<evidence type="ECO:0000256" key="3">
    <source>
        <dbReference type="ARBA" id="ARBA00023163"/>
    </source>
</evidence>
<dbReference type="PANTHER" id="PTHR43132:SF2">
    <property type="entry name" value="ARSENICAL RESISTANCE OPERON REPRESSOR ARSR-RELATED"/>
    <property type="match status" value="1"/>
</dbReference>
<comment type="caution">
    <text evidence="5">The sequence shown here is derived from an EMBL/GenBank/DDBJ whole genome shotgun (WGS) entry which is preliminary data.</text>
</comment>
<dbReference type="Proteomes" id="UP000289708">
    <property type="component" value="Unassembled WGS sequence"/>
</dbReference>
<name>A0A4Q0MM11_9HYPH</name>
<gene>
    <name evidence="5" type="ORF">EK403_06980</name>
</gene>
<evidence type="ECO:0000313" key="6">
    <source>
        <dbReference type="Proteomes" id="UP000289708"/>
    </source>
</evidence>
<evidence type="ECO:0000313" key="5">
    <source>
        <dbReference type="EMBL" id="RXF74109.1"/>
    </source>
</evidence>
<dbReference type="GO" id="GO:0003677">
    <property type="term" value="F:DNA binding"/>
    <property type="evidence" value="ECO:0007669"/>
    <property type="project" value="UniProtKB-KW"/>
</dbReference>
<dbReference type="EMBL" id="RYFI01000005">
    <property type="protein sequence ID" value="RXF74109.1"/>
    <property type="molecule type" value="Genomic_DNA"/>
</dbReference>
<dbReference type="OrthoDB" id="9804742at2"/>
<dbReference type="RefSeq" id="WP_128776785.1">
    <property type="nucleotide sequence ID" value="NZ_RYFI01000005.1"/>
</dbReference>
<dbReference type="PANTHER" id="PTHR43132">
    <property type="entry name" value="ARSENICAL RESISTANCE OPERON REPRESSOR ARSR-RELATED"/>
    <property type="match status" value="1"/>
</dbReference>
<dbReference type="Gene3D" id="1.10.10.10">
    <property type="entry name" value="Winged helix-like DNA-binding domain superfamily/Winged helix DNA-binding domain"/>
    <property type="match status" value="1"/>
</dbReference>
<dbReference type="GO" id="GO:0003700">
    <property type="term" value="F:DNA-binding transcription factor activity"/>
    <property type="evidence" value="ECO:0007669"/>
    <property type="project" value="InterPro"/>
</dbReference>
<dbReference type="Pfam" id="PF12840">
    <property type="entry name" value="HTH_20"/>
    <property type="match status" value="1"/>
</dbReference>
<dbReference type="PROSITE" id="PS50987">
    <property type="entry name" value="HTH_ARSR_2"/>
    <property type="match status" value="1"/>
</dbReference>
<dbReference type="InterPro" id="IPR036390">
    <property type="entry name" value="WH_DNA-bd_sf"/>
</dbReference>
<reference evidence="5 6" key="1">
    <citation type="submission" date="2018-12" db="EMBL/GenBank/DDBJ databases">
        <title>bacterium Hansschlegelia zhihuaiae S113.</title>
        <authorList>
            <person name="He J."/>
        </authorList>
    </citation>
    <scope>NUCLEOTIDE SEQUENCE [LARGE SCALE GENOMIC DNA]</scope>
    <source>
        <strain evidence="5 6">S 113</strain>
    </source>
</reference>
<evidence type="ECO:0000256" key="1">
    <source>
        <dbReference type="ARBA" id="ARBA00023015"/>
    </source>
</evidence>
<dbReference type="InterPro" id="IPR051011">
    <property type="entry name" value="Metal_resp_trans_reg"/>
</dbReference>
<evidence type="ECO:0000259" key="4">
    <source>
        <dbReference type="PROSITE" id="PS50987"/>
    </source>
</evidence>
<evidence type="ECO:0000256" key="2">
    <source>
        <dbReference type="ARBA" id="ARBA00023125"/>
    </source>
</evidence>
<keyword evidence="1" id="KW-0805">Transcription regulation</keyword>
<dbReference type="NCBIfam" id="NF033788">
    <property type="entry name" value="HTH_metalloreg"/>
    <property type="match status" value="1"/>
</dbReference>
<dbReference type="AlphaFoldDB" id="A0A4Q0MM11"/>
<keyword evidence="2" id="KW-0238">DNA-binding</keyword>
<proteinExistence type="predicted"/>
<accession>A0A4Q0MM11</accession>
<dbReference type="InterPro" id="IPR011991">
    <property type="entry name" value="ArsR-like_HTH"/>
</dbReference>
<dbReference type="InterPro" id="IPR036388">
    <property type="entry name" value="WH-like_DNA-bd_sf"/>
</dbReference>
<dbReference type="InterPro" id="IPR001845">
    <property type="entry name" value="HTH_ArsR_DNA-bd_dom"/>
</dbReference>
<dbReference type="CDD" id="cd00090">
    <property type="entry name" value="HTH_ARSR"/>
    <property type="match status" value="1"/>
</dbReference>
<dbReference type="SUPFAM" id="SSF46785">
    <property type="entry name" value="Winged helix' DNA-binding domain"/>
    <property type="match status" value="1"/>
</dbReference>
<dbReference type="SMART" id="SM00418">
    <property type="entry name" value="HTH_ARSR"/>
    <property type="match status" value="1"/>
</dbReference>
<organism evidence="5 6">
    <name type="scientific">Hansschlegelia zhihuaiae</name>
    <dbReference type="NCBI Taxonomy" id="405005"/>
    <lineage>
        <taxon>Bacteria</taxon>
        <taxon>Pseudomonadati</taxon>
        <taxon>Pseudomonadota</taxon>
        <taxon>Alphaproteobacteria</taxon>
        <taxon>Hyphomicrobiales</taxon>
        <taxon>Methylopilaceae</taxon>
        <taxon>Hansschlegelia</taxon>
    </lineage>
</organism>
<feature type="domain" description="HTH arsR-type" evidence="4">
    <location>
        <begin position="8"/>
        <end position="105"/>
    </location>
</feature>
<dbReference type="PRINTS" id="PR00778">
    <property type="entry name" value="HTHARSR"/>
</dbReference>
<keyword evidence="3" id="KW-0804">Transcription</keyword>
<sequence>MPTPGSSSESDRESAALEALSALGQSTRLRIFRHLVTMAPEPIAAGAIADALGCLQNTLSTHLAILARAGLITGVRDGRLILYRADFDGMRGLLNYLLEDCCRGRPEVCAPVLQTLSDRCACETDGAPTKETCDVA</sequence>